<dbReference type="PANTHER" id="PTHR31544">
    <property type="entry name" value="AIG2-LIKE PROTEIN D"/>
    <property type="match status" value="1"/>
</dbReference>
<protein>
    <recommendedName>
        <fullName evidence="3">Putative gamma-glutamylcyclotransferase</fullName>
    </recommendedName>
</protein>
<evidence type="ECO:0000256" key="3">
    <source>
        <dbReference type="ARBA" id="ARBA00030602"/>
    </source>
</evidence>
<dbReference type="Gene3D" id="3.10.490.10">
    <property type="entry name" value="Gamma-glutamyl cyclotransferase-like"/>
    <property type="match status" value="3"/>
</dbReference>
<sequence>MQSSQLKYRERENAMAWRAIAASSRGFENLLPSSTFRPRLMFFYGTLTLEHLRKRLLGTDARGDPPGGPPKDATIRGWSVKMWGPYPALVESESKEDSVVHGKVWLVLDEEQLQRIQRYDGKQYRMAAVDVYVEGSSTPETGYTMVWNSDFGVLRDGSFDPSAFYFRQPQGSGEKDESHAEGERPAQSFDPKLFFFYDTYELNHVLKQVLGTEDPTPTLRDAWIQGYIFKMWGRSPALVKSEPYDKDLVIYGKAWNVTEERIWNELEHYKGEKYKVKIVSVLLGKNTFPEVGYTFVWNGDTDELNRAPANSNGNNGNGSGKSMTSSSPGPSAKLDRASPSRTPSTFSPRLLFFYGALSLDYILQRVVGLKDSPAMRPATIRGYWPKMWNDTPALVQAAADVITHGKVWTVSSEEHMQRITREVGETYRLQSIDVTLDDGKVTNPGFTFVDINIR</sequence>
<evidence type="ECO:0000256" key="2">
    <source>
        <dbReference type="ARBA" id="ARBA00022679"/>
    </source>
</evidence>
<dbReference type="AlphaFoldDB" id="V2WLN8"/>
<dbReference type="PANTHER" id="PTHR31544:SF4">
    <property type="entry name" value="GAMMA-GLUTAMYLCYCLOTRANSFERASE-RELATED"/>
    <property type="match status" value="1"/>
</dbReference>
<dbReference type="InterPro" id="IPR009288">
    <property type="entry name" value="AIG2-like_dom"/>
</dbReference>
<feature type="region of interest" description="Disordered" evidence="4">
    <location>
        <begin position="306"/>
        <end position="343"/>
    </location>
</feature>
<dbReference type="EMBL" id="AWSO01001900">
    <property type="protein sequence ID" value="ESK82502.1"/>
    <property type="molecule type" value="Genomic_DNA"/>
</dbReference>
<feature type="domain" description="Gamma-glutamylcyclotransferase AIG2-like" evidence="5">
    <location>
        <begin position="195"/>
        <end position="303"/>
    </location>
</feature>
<feature type="domain" description="Gamma-glutamylcyclotransferase AIG2-like" evidence="5">
    <location>
        <begin position="41"/>
        <end position="149"/>
    </location>
</feature>
<keyword evidence="7" id="KW-1185">Reference proteome</keyword>
<evidence type="ECO:0000313" key="7">
    <source>
        <dbReference type="Proteomes" id="UP000017559"/>
    </source>
</evidence>
<accession>V2WLN8</accession>
<dbReference type="InterPro" id="IPR013024">
    <property type="entry name" value="GGCT-like"/>
</dbReference>
<dbReference type="CDD" id="cd06661">
    <property type="entry name" value="GGCT_like"/>
    <property type="match status" value="2"/>
</dbReference>
<comment type="similarity">
    <text evidence="1">Belongs to the gamma-glutamylcyclotransferase family.</text>
</comment>
<dbReference type="HOGENOM" id="CLU_602816_0_0_1"/>
<dbReference type="InterPro" id="IPR045038">
    <property type="entry name" value="AIG2-like"/>
</dbReference>
<dbReference type="GO" id="GO:0016740">
    <property type="term" value="F:transferase activity"/>
    <property type="evidence" value="ECO:0007669"/>
    <property type="project" value="UniProtKB-KW"/>
</dbReference>
<evidence type="ECO:0000256" key="4">
    <source>
        <dbReference type="SAM" id="MobiDB-lite"/>
    </source>
</evidence>
<reference evidence="6 7" key="1">
    <citation type="journal article" date="2014" name="BMC Genomics">
        <title>Genome and secretome analysis of the hemibiotrophic fungal pathogen, Moniliophthora roreri, which causes frosty pod rot disease of cacao: mechanisms of the biotrophic and necrotrophic phases.</title>
        <authorList>
            <person name="Meinhardt L.W."/>
            <person name="Costa G.G.L."/>
            <person name="Thomazella D.P.T."/>
            <person name="Teixeira P.J.P.L."/>
            <person name="Carazzolle M.F."/>
            <person name="Schuster S.C."/>
            <person name="Carlson J.E."/>
            <person name="Guiltinan M.J."/>
            <person name="Mieczkowski P."/>
            <person name="Farmer A."/>
            <person name="Ramaraj T."/>
            <person name="Crozier J."/>
            <person name="Davis R.E."/>
            <person name="Shao J."/>
            <person name="Melnick R.L."/>
            <person name="Pereira G.A.G."/>
            <person name="Bailey B.A."/>
        </authorList>
    </citation>
    <scope>NUCLEOTIDE SEQUENCE [LARGE SCALE GENOMIC DNA]</scope>
    <source>
        <strain evidence="6 7">MCA 2997</strain>
    </source>
</reference>
<feature type="domain" description="Gamma-glutamylcyclotransferase AIG2-like" evidence="5">
    <location>
        <begin position="351"/>
        <end position="442"/>
    </location>
</feature>
<keyword evidence="2" id="KW-0808">Transferase</keyword>
<dbReference type="SUPFAM" id="SSF110857">
    <property type="entry name" value="Gamma-glutamyl cyclotransferase-like"/>
    <property type="match status" value="3"/>
</dbReference>
<evidence type="ECO:0000256" key="1">
    <source>
        <dbReference type="ARBA" id="ARBA00008861"/>
    </source>
</evidence>
<evidence type="ECO:0000259" key="5">
    <source>
        <dbReference type="Pfam" id="PF06094"/>
    </source>
</evidence>
<dbReference type="KEGG" id="mrr:Moror_14407"/>
<comment type="caution">
    <text evidence="6">The sequence shown here is derived from an EMBL/GenBank/DDBJ whole genome shotgun (WGS) entry which is preliminary data.</text>
</comment>
<feature type="compositionally biased region" description="Low complexity" evidence="4">
    <location>
        <begin position="307"/>
        <end position="332"/>
    </location>
</feature>
<dbReference type="OrthoDB" id="3262926at2759"/>
<dbReference type="Proteomes" id="UP000017559">
    <property type="component" value="Unassembled WGS sequence"/>
</dbReference>
<dbReference type="InterPro" id="IPR036568">
    <property type="entry name" value="GGCT-like_sf"/>
</dbReference>
<gene>
    <name evidence="6" type="ORF">Moror_14407</name>
</gene>
<organism evidence="6 7">
    <name type="scientific">Moniliophthora roreri (strain MCA 2997)</name>
    <name type="common">Cocoa frosty pod rot fungus</name>
    <name type="synonym">Crinipellis roreri</name>
    <dbReference type="NCBI Taxonomy" id="1381753"/>
    <lineage>
        <taxon>Eukaryota</taxon>
        <taxon>Fungi</taxon>
        <taxon>Dikarya</taxon>
        <taxon>Basidiomycota</taxon>
        <taxon>Agaricomycotina</taxon>
        <taxon>Agaricomycetes</taxon>
        <taxon>Agaricomycetidae</taxon>
        <taxon>Agaricales</taxon>
        <taxon>Marasmiineae</taxon>
        <taxon>Marasmiaceae</taxon>
        <taxon>Moniliophthora</taxon>
    </lineage>
</organism>
<evidence type="ECO:0000313" key="6">
    <source>
        <dbReference type="EMBL" id="ESK82502.1"/>
    </source>
</evidence>
<name>V2WLN8_MONRO</name>
<proteinExistence type="inferred from homology"/>
<dbReference type="Pfam" id="PF06094">
    <property type="entry name" value="GGACT"/>
    <property type="match status" value="3"/>
</dbReference>